<dbReference type="InterPro" id="IPR035965">
    <property type="entry name" value="PAS-like_dom_sf"/>
</dbReference>
<keyword evidence="5" id="KW-0418">Kinase</keyword>
<evidence type="ECO:0000259" key="8">
    <source>
        <dbReference type="PROSITE" id="PS50109"/>
    </source>
</evidence>
<accession>A0A6L8LES7</accession>
<comment type="catalytic activity">
    <reaction evidence="1">
        <text>ATP + protein L-histidine = ADP + protein N-phospho-L-histidine.</text>
        <dbReference type="EC" id="2.7.13.3"/>
    </reaction>
</comment>
<evidence type="ECO:0000313" key="10">
    <source>
        <dbReference type="EMBL" id="MYM54577.1"/>
    </source>
</evidence>
<dbReference type="InterPro" id="IPR004358">
    <property type="entry name" value="Sig_transdc_His_kin-like_C"/>
</dbReference>
<dbReference type="PROSITE" id="PS50110">
    <property type="entry name" value="RESPONSE_REGULATORY"/>
    <property type="match status" value="1"/>
</dbReference>
<dbReference type="InterPro" id="IPR003594">
    <property type="entry name" value="HATPase_dom"/>
</dbReference>
<dbReference type="InterPro" id="IPR036097">
    <property type="entry name" value="HisK_dim/P_sf"/>
</dbReference>
<dbReference type="EC" id="2.7.13.3" evidence="2"/>
<dbReference type="Pfam" id="PF02518">
    <property type="entry name" value="HATPase_c"/>
    <property type="match status" value="1"/>
</dbReference>
<dbReference type="SUPFAM" id="SSF47384">
    <property type="entry name" value="Homodimeric domain of signal transducing histidine kinase"/>
    <property type="match status" value="1"/>
</dbReference>
<gene>
    <name evidence="10" type="ORF">GR167_04620</name>
</gene>
<dbReference type="InterPro" id="IPR011006">
    <property type="entry name" value="CheY-like_superfamily"/>
</dbReference>
<feature type="coiled-coil region" evidence="7">
    <location>
        <begin position="68"/>
        <end position="95"/>
    </location>
</feature>
<dbReference type="Gene3D" id="1.10.287.130">
    <property type="match status" value="1"/>
</dbReference>
<protein>
    <recommendedName>
        <fullName evidence="2">histidine kinase</fullName>
        <ecNumber evidence="2">2.7.13.3</ecNumber>
    </recommendedName>
</protein>
<dbReference type="GO" id="GO:0005886">
    <property type="term" value="C:plasma membrane"/>
    <property type="evidence" value="ECO:0007669"/>
    <property type="project" value="TreeGrafter"/>
</dbReference>
<organism evidence="10 11">
    <name type="scientific">Thalassovita mangrovi</name>
    <dbReference type="NCBI Taxonomy" id="2692236"/>
    <lineage>
        <taxon>Bacteria</taxon>
        <taxon>Pseudomonadati</taxon>
        <taxon>Pseudomonadota</taxon>
        <taxon>Alphaproteobacteria</taxon>
        <taxon>Rhodobacterales</taxon>
        <taxon>Roseobacteraceae</taxon>
        <taxon>Thalassovita</taxon>
    </lineage>
</organism>
<dbReference type="SUPFAM" id="SSF52172">
    <property type="entry name" value="CheY-like"/>
    <property type="match status" value="1"/>
</dbReference>
<keyword evidence="7" id="KW-0175">Coiled coil</keyword>
<dbReference type="RefSeq" id="WP_160972263.1">
    <property type="nucleotide sequence ID" value="NZ_WWEN01000002.1"/>
</dbReference>
<dbReference type="GO" id="GO:0009927">
    <property type="term" value="F:histidine phosphotransfer kinase activity"/>
    <property type="evidence" value="ECO:0007669"/>
    <property type="project" value="TreeGrafter"/>
</dbReference>
<keyword evidence="11" id="KW-1185">Reference proteome</keyword>
<evidence type="ECO:0000256" key="7">
    <source>
        <dbReference type="SAM" id="Coils"/>
    </source>
</evidence>
<dbReference type="Pfam" id="PF00512">
    <property type="entry name" value="HisKA"/>
    <property type="match status" value="1"/>
</dbReference>
<dbReference type="Pfam" id="PF00072">
    <property type="entry name" value="Response_reg"/>
    <property type="match status" value="1"/>
</dbReference>
<dbReference type="FunFam" id="3.30.565.10:FF:000049">
    <property type="entry name" value="Two-component sensor histidine kinase"/>
    <property type="match status" value="1"/>
</dbReference>
<evidence type="ECO:0000259" key="9">
    <source>
        <dbReference type="PROSITE" id="PS50110"/>
    </source>
</evidence>
<evidence type="ECO:0000313" key="11">
    <source>
        <dbReference type="Proteomes" id="UP000479043"/>
    </source>
</evidence>
<dbReference type="SMART" id="SM00448">
    <property type="entry name" value="REC"/>
    <property type="match status" value="1"/>
</dbReference>
<dbReference type="InterPro" id="IPR001789">
    <property type="entry name" value="Sig_transdc_resp-reg_receiver"/>
</dbReference>
<dbReference type="Gene3D" id="3.30.565.10">
    <property type="entry name" value="Histidine kinase-like ATPase, C-terminal domain"/>
    <property type="match status" value="1"/>
</dbReference>
<evidence type="ECO:0000256" key="5">
    <source>
        <dbReference type="ARBA" id="ARBA00022777"/>
    </source>
</evidence>
<dbReference type="SUPFAM" id="SSF55874">
    <property type="entry name" value="ATPase domain of HSP90 chaperone/DNA topoisomerase II/histidine kinase"/>
    <property type="match status" value="1"/>
</dbReference>
<dbReference type="Gene3D" id="3.30.450.20">
    <property type="entry name" value="PAS domain"/>
    <property type="match status" value="2"/>
</dbReference>
<dbReference type="GO" id="GO:0000155">
    <property type="term" value="F:phosphorelay sensor kinase activity"/>
    <property type="evidence" value="ECO:0007669"/>
    <property type="project" value="InterPro"/>
</dbReference>
<feature type="domain" description="Histidine kinase" evidence="8">
    <location>
        <begin position="381"/>
        <end position="593"/>
    </location>
</feature>
<dbReference type="CDD" id="cd00082">
    <property type="entry name" value="HisKA"/>
    <property type="match status" value="1"/>
</dbReference>
<dbReference type="Pfam" id="PF12860">
    <property type="entry name" value="PAS_7"/>
    <property type="match status" value="2"/>
</dbReference>
<name>A0A6L8LES7_9RHOB</name>
<dbReference type="AlphaFoldDB" id="A0A6L8LES7"/>
<dbReference type="Proteomes" id="UP000479043">
    <property type="component" value="Unassembled WGS sequence"/>
</dbReference>
<dbReference type="SUPFAM" id="SSF55785">
    <property type="entry name" value="PYP-like sensor domain (PAS domain)"/>
    <property type="match status" value="1"/>
</dbReference>
<dbReference type="SMART" id="SM00388">
    <property type="entry name" value="HisKA"/>
    <property type="match status" value="1"/>
</dbReference>
<dbReference type="PANTHER" id="PTHR43047:SF9">
    <property type="entry name" value="HISTIDINE KINASE"/>
    <property type="match status" value="1"/>
</dbReference>
<dbReference type="Gene3D" id="3.40.50.2300">
    <property type="match status" value="1"/>
</dbReference>
<evidence type="ECO:0000256" key="3">
    <source>
        <dbReference type="ARBA" id="ARBA00022553"/>
    </source>
</evidence>
<dbReference type="PROSITE" id="PS50109">
    <property type="entry name" value="HIS_KIN"/>
    <property type="match status" value="1"/>
</dbReference>
<proteinExistence type="predicted"/>
<keyword evidence="4" id="KW-0808">Transferase</keyword>
<feature type="domain" description="Response regulatory" evidence="9">
    <location>
        <begin position="617"/>
        <end position="733"/>
    </location>
</feature>
<dbReference type="InterPro" id="IPR036890">
    <property type="entry name" value="HATPase_C_sf"/>
</dbReference>
<dbReference type="SMART" id="SM00387">
    <property type="entry name" value="HATPase_c"/>
    <property type="match status" value="1"/>
</dbReference>
<dbReference type="InterPro" id="IPR005467">
    <property type="entry name" value="His_kinase_dom"/>
</dbReference>
<keyword evidence="3 6" id="KW-0597">Phosphoprotein</keyword>
<feature type="modified residue" description="4-aspartylphosphate" evidence="6">
    <location>
        <position position="668"/>
    </location>
</feature>
<reference evidence="10 11" key="1">
    <citation type="submission" date="2020-01" db="EMBL/GenBank/DDBJ databases">
        <authorList>
            <person name="Chen S."/>
        </authorList>
    </citation>
    <scope>NUCLEOTIDE SEQUENCE [LARGE SCALE GENOMIC DNA]</scope>
    <source>
        <strain evidence="10 11">GS-10</strain>
    </source>
</reference>
<dbReference type="InterPro" id="IPR003661">
    <property type="entry name" value="HisK_dim/P_dom"/>
</dbReference>
<dbReference type="EMBL" id="WWEN01000002">
    <property type="protein sequence ID" value="MYM54577.1"/>
    <property type="molecule type" value="Genomic_DNA"/>
</dbReference>
<dbReference type="PRINTS" id="PR00344">
    <property type="entry name" value="BCTRLSENSOR"/>
</dbReference>
<dbReference type="PANTHER" id="PTHR43047">
    <property type="entry name" value="TWO-COMPONENT HISTIDINE PROTEIN KINASE"/>
    <property type="match status" value="1"/>
</dbReference>
<evidence type="ECO:0000256" key="2">
    <source>
        <dbReference type="ARBA" id="ARBA00012438"/>
    </source>
</evidence>
<evidence type="ECO:0000256" key="4">
    <source>
        <dbReference type="ARBA" id="ARBA00022679"/>
    </source>
</evidence>
<comment type="caution">
    <text evidence="10">The sequence shown here is derived from an EMBL/GenBank/DDBJ whole genome shotgun (WGS) entry which is preliminary data.</text>
</comment>
<sequence>MTHPLIDPSDSIERQNQKLTRIAEALMRRVEQGGDASGAAYAQFQRAVILEEEVRARTRDLGRALELLNDSNAKLAQANLETEAARANLTNAIETVQEGFALFNSDERLVMCNSRFGMHMPDIRDQMVPGLAFADYIRLVSQSNFLSLGQDETPGDWVARRMERHKDSHVIFNVRMIWNRWVQVSEHRTPDGGTVILQTDVTDIMRLERRERDRMLDDQAKLIRATLEHLDQGVCIFDQQARLVGWNERASELLSIPLGRFRIGIGFNMLFERFRHELAFEPGMSAQAVEDWVESEKRRRPLSFEVLHRNSKTLTVSAQEMPDKGFVFSFTDISAERAAVQAVYDANERLEQRVIDRTLELEDALAEAERANASKSRFVAAASHDLLQPLSAAKLYVGSVAADHPDDQVRSVLGRANNALSSVENILGALLDISKLDSGRASVHVGQVPLRRMMAQLQDEMAPLAQQKGLDLRVVASSAVVASDATYLRRILQNLMANAVRYTQTGRILVGARHLKNAVRIEVHDTGPGIPEDQQDLIFNEFHRVDSPGSASEGLGLGLAIVDRACALLQHPLQVRSTPGMGTMFSVELPLAATERDTTNPARPPRVTQSDSLKNMIVLLVENDAELRNALSVAMERWDVTVLACADEAGARALIEEIDVAPDAIVADYQLDNGVLGTDLIAALIRDLGPVPACLATATRSVELAQLCRDAGLHLLHKPIAPRELRGFLMRSLQRSAAP</sequence>
<evidence type="ECO:0000256" key="1">
    <source>
        <dbReference type="ARBA" id="ARBA00000085"/>
    </source>
</evidence>
<evidence type="ECO:0000256" key="6">
    <source>
        <dbReference type="PROSITE-ProRule" id="PRU00169"/>
    </source>
</evidence>